<proteinExistence type="inferred from homology"/>
<dbReference type="EMBL" id="JAXCGZ010005707">
    <property type="protein sequence ID" value="KAK7081082.1"/>
    <property type="molecule type" value="Genomic_DNA"/>
</dbReference>
<evidence type="ECO:0000313" key="4">
    <source>
        <dbReference type="Proteomes" id="UP001381693"/>
    </source>
</evidence>
<name>A0AAN9AE49_HALRR</name>
<gene>
    <name evidence="3" type="ORF">SK128_022645</name>
</gene>
<sequence>MASTDRCETTAEGPFATPLGDFGHAWVSFNESEPNWPDIQLLMVSSGLPQEGILAAVAIGLDQRKYHQYFAGLAGRQTMTMMPYLARPKSRGAIYLRSKRPLDRQVIDPKYLSHPDDIAAFLKGIGLAMNISRTSPFVKNLGTRFHARPLDDCKDRALGSREYWVCYIQHMASTFYHFAGSCKMGPATDPKSVVDEELKVRGVYGVRVIDASVMPTVVSANLMASTIMIAEKAADKIKEKLANQARSADYVLYNWLDSQSVDDLFEENLAELQVEVSQFVQEYPTENYSR</sequence>
<dbReference type="SUPFAM" id="SSF54373">
    <property type="entry name" value="FAD-linked reductases, C-terminal domain"/>
    <property type="match status" value="1"/>
</dbReference>
<dbReference type="InterPro" id="IPR036188">
    <property type="entry name" value="FAD/NAD-bd_sf"/>
</dbReference>
<dbReference type="Gene3D" id="3.30.560.10">
    <property type="entry name" value="Glucose Oxidase, domain 3"/>
    <property type="match status" value="1"/>
</dbReference>
<dbReference type="GO" id="GO:0050660">
    <property type="term" value="F:flavin adenine dinucleotide binding"/>
    <property type="evidence" value="ECO:0007669"/>
    <property type="project" value="InterPro"/>
</dbReference>
<dbReference type="Pfam" id="PF05199">
    <property type="entry name" value="GMC_oxred_C"/>
    <property type="match status" value="1"/>
</dbReference>
<dbReference type="PANTHER" id="PTHR11552">
    <property type="entry name" value="GLUCOSE-METHANOL-CHOLINE GMC OXIDOREDUCTASE"/>
    <property type="match status" value="1"/>
</dbReference>
<dbReference type="InterPro" id="IPR007867">
    <property type="entry name" value="GMC_OxRtase_C"/>
</dbReference>
<evidence type="ECO:0000313" key="3">
    <source>
        <dbReference type="EMBL" id="KAK7081082.1"/>
    </source>
</evidence>
<evidence type="ECO:0000259" key="2">
    <source>
        <dbReference type="Pfam" id="PF05199"/>
    </source>
</evidence>
<dbReference type="Gene3D" id="3.50.50.60">
    <property type="entry name" value="FAD/NAD(P)-binding domain"/>
    <property type="match status" value="1"/>
</dbReference>
<feature type="domain" description="Glucose-methanol-choline oxidoreductase C-terminal" evidence="2">
    <location>
        <begin position="88"/>
        <end position="230"/>
    </location>
</feature>
<dbReference type="InterPro" id="IPR012132">
    <property type="entry name" value="GMC_OxRdtase"/>
</dbReference>
<evidence type="ECO:0000256" key="1">
    <source>
        <dbReference type="ARBA" id="ARBA00010790"/>
    </source>
</evidence>
<comment type="similarity">
    <text evidence="1">Belongs to the GMC oxidoreductase family.</text>
</comment>
<dbReference type="GO" id="GO:0016614">
    <property type="term" value="F:oxidoreductase activity, acting on CH-OH group of donors"/>
    <property type="evidence" value="ECO:0007669"/>
    <property type="project" value="InterPro"/>
</dbReference>
<accession>A0AAN9AE49</accession>
<dbReference type="PANTHER" id="PTHR11552:SF147">
    <property type="entry name" value="CHOLINE DEHYDROGENASE, MITOCHONDRIAL"/>
    <property type="match status" value="1"/>
</dbReference>
<organism evidence="3 4">
    <name type="scientific">Halocaridina rubra</name>
    <name type="common">Hawaiian red shrimp</name>
    <dbReference type="NCBI Taxonomy" id="373956"/>
    <lineage>
        <taxon>Eukaryota</taxon>
        <taxon>Metazoa</taxon>
        <taxon>Ecdysozoa</taxon>
        <taxon>Arthropoda</taxon>
        <taxon>Crustacea</taxon>
        <taxon>Multicrustacea</taxon>
        <taxon>Malacostraca</taxon>
        <taxon>Eumalacostraca</taxon>
        <taxon>Eucarida</taxon>
        <taxon>Decapoda</taxon>
        <taxon>Pleocyemata</taxon>
        <taxon>Caridea</taxon>
        <taxon>Atyoidea</taxon>
        <taxon>Atyidae</taxon>
        <taxon>Halocaridina</taxon>
    </lineage>
</organism>
<reference evidence="3 4" key="1">
    <citation type="submission" date="2023-11" db="EMBL/GenBank/DDBJ databases">
        <title>Halocaridina rubra genome assembly.</title>
        <authorList>
            <person name="Smith C."/>
        </authorList>
    </citation>
    <scope>NUCLEOTIDE SEQUENCE [LARGE SCALE GENOMIC DNA]</scope>
    <source>
        <strain evidence="3">EP-1</strain>
        <tissue evidence="3">Whole</tissue>
    </source>
</reference>
<keyword evidence="4" id="KW-1185">Reference proteome</keyword>
<dbReference type="AlphaFoldDB" id="A0AAN9AE49"/>
<protein>
    <recommendedName>
        <fullName evidence="2">Glucose-methanol-choline oxidoreductase C-terminal domain-containing protein</fullName>
    </recommendedName>
</protein>
<comment type="caution">
    <text evidence="3">The sequence shown here is derived from an EMBL/GenBank/DDBJ whole genome shotgun (WGS) entry which is preliminary data.</text>
</comment>
<dbReference type="Proteomes" id="UP001381693">
    <property type="component" value="Unassembled WGS sequence"/>
</dbReference>
<dbReference type="SUPFAM" id="SSF51905">
    <property type="entry name" value="FAD/NAD(P)-binding domain"/>
    <property type="match status" value="1"/>
</dbReference>